<gene>
    <name evidence="2" type="ORF">AVDCRST_MAG49-898</name>
</gene>
<reference evidence="2" key="1">
    <citation type="submission" date="2020-02" db="EMBL/GenBank/DDBJ databases">
        <authorList>
            <person name="Meier V. D."/>
        </authorList>
    </citation>
    <scope>NUCLEOTIDE SEQUENCE</scope>
    <source>
        <strain evidence="2">AVDCRST_MAG49</strain>
    </source>
</reference>
<feature type="non-terminal residue" evidence="2">
    <location>
        <position position="347"/>
    </location>
</feature>
<protein>
    <submittedName>
        <fullName evidence="2">L-threonine 3-dehydrogenase</fullName>
        <ecNumber evidence="2">1.1.1.103</ecNumber>
    </submittedName>
</protein>
<dbReference type="EMBL" id="CADCWG010000057">
    <property type="protein sequence ID" value="CAA9541489.1"/>
    <property type="molecule type" value="Genomic_DNA"/>
</dbReference>
<feature type="compositionally biased region" description="Basic and acidic residues" evidence="1">
    <location>
        <begin position="27"/>
        <end position="53"/>
    </location>
</feature>
<feature type="compositionally biased region" description="Low complexity" evidence="1">
    <location>
        <begin position="302"/>
        <end position="323"/>
    </location>
</feature>
<sequence>AGGHVLRAGRRPDRGDPRPPAGARGSCRPDRPGTHLRDRPEDVPARAPDDHQVAAEPVRPRVRGAGRHRRRRGRPWPLAGRDQGRRGQQRALQPLPRLQGRPPVALREPGVSQRRLRRVHRRPGPDRRAEPLRDPGRALRRGGGADRAPRLRGPRGRRERDRCRRHGRRQRRGADRPDVRAARRAQRGAGDLLRPERRAAGGRPRTRRRRDPRDRRGRRSGRGGPRADAGRAGCRRRDRGGRAARGLGGDGADGPPGRAGQPLRRGQGWHLLQRQHRAAPLLGTDDQGRLPPHPALRRDGPRPAAGRRGAVGAVPERGAAARGAGRDAGSDRPPGRDQVRDRTGRGM</sequence>
<evidence type="ECO:0000313" key="2">
    <source>
        <dbReference type="EMBL" id="CAA9541489.1"/>
    </source>
</evidence>
<feature type="compositionally biased region" description="Basic residues" evidence="1">
    <location>
        <begin position="204"/>
        <end position="221"/>
    </location>
</feature>
<dbReference type="GO" id="GO:0008743">
    <property type="term" value="F:L-threonine 3-dehydrogenase activity"/>
    <property type="evidence" value="ECO:0007669"/>
    <property type="project" value="UniProtKB-EC"/>
</dbReference>
<feature type="non-terminal residue" evidence="2">
    <location>
        <position position="1"/>
    </location>
</feature>
<evidence type="ECO:0000256" key="1">
    <source>
        <dbReference type="SAM" id="MobiDB-lite"/>
    </source>
</evidence>
<organism evidence="2">
    <name type="scientific">uncultured Thermomicrobiales bacterium</name>
    <dbReference type="NCBI Taxonomy" id="1645740"/>
    <lineage>
        <taxon>Bacteria</taxon>
        <taxon>Pseudomonadati</taxon>
        <taxon>Thermomicrobiota</taxon>
        <taxon>Thermomicrobia</taxon>
        <taxon>Thermomicrobiales</taxon>
        <taxon>environmental samples</taxon>
    </lineage>
</organism>
<dbReference type="EC" id="1.1.1.103" evidence="2"/>
<dbReference type="AlphaFoldDB" id="A0A6J4U863"/>
<name>A0A6J4U863_9BACT</name>
<feature type="compositionally biased region" description="Basic and acidic residues" evidence="1">
    <location>
        <begin position="324"/>
        <end position="347"/>
    </location>
</feature>
<accession>A0A6J4U863</accession>
<feature type="compositionally biased region" description="Basic and acidic residues" evidence="1">
    <location>
        <begin position="172"/>
        <end position="181"/>
    </location>
</feature>
<keyword evidence="2" id="KW-0560">Oxidoreductase</keyword>
<feature type="compositionally biased region" description="Basic residues" evidence="1">
    <location>
        <begin position="60"/>
        <end position="74"/>
    </location>
</feature>
<feature type="compositionally biased region" description="Low complexity" evidence="1">
    <location>
        <begin position="89"/>
        <end position="103"/>
    </location>
</feature>
<feature type="compositionally biased region" description="Basic and acidic residues" evidence="1">
    <location>
        <begin position="123"/>
        <end position="149"/>
    </location>
</feature>
<proteinExistence type="predicted"/>
<feature type="region of interest" description="Disordered" evidence="1">
    <location>
        <begin position="1"/>
        <end position="347"/>
    </location>
</feature>